<evidence type="ECO:0000256" key="7">
    <source>
        <dbReference type="ARBA" id="ARBA00016919"/>
    </source>
</evidence>
<dbReference type="InterPro" id="IPR011005">
    <property type="entry name" value="Dihydropteroate_synth-like_sf"/>
</dbReference>
<dbReference type="UniPathway" id="UPA00077">
    <property type="reaction ID" value="UER00156"/>
</dbReference>
<dbReference type="InterPro" id="IPR000489">
    <property type="entry name" value="Pterin-binding_dom"/>
</dbReference>
<evidence type="ECO:0000256" key="6">
    <source>
        <dbReference type="ARBA" id="ARBA00012458"/>
    </source>
</evidence>
<accession>A0A136A5U4</accession>
<dbReference type="InterPro" id="IPR006390">
    <property type="entry name" value="DHP_synth_dom"/>
</dbReference>
<evidence type="ECO:0000256" key="3">
    <source>
        <dbReference type="ARBA" id="ARBA00004763"/>
    </source>
</evidence>
<keyword evidence="17" id="KW-1185">Reference proteome</keyword>
<dbReference type="PANTHER" id="PTHR20941">
    <property type="entry name" value="FOLATE SYNTHESIS PROTEINS"/>
    <property type="match status" value="1"/>
</dbReference>
<comment type="caution">
    <text evidence="16">The sequence shown here is derived from an EMBL/GenBank/DDBJ whole genome shotgun (WGS) entry which is preliminary data.</text>
</comment>
<dbReference type="PROSITE" id="PS50972">
    <property type="entry name" value="PTERIN_BINDING"/>
    <property type="match status" value="1"/>
</dbReference>
<dbReference type="AlphaFoldDB" id="A0A136A5U4"/>
<evidence type="ECO:0000313" key="16">
    <source>
        <dbReference type="EMBL" id="KXI30599.1"/>
    </source>
</evidence>
<dbReference type="NCBIfam" id="TIGR01496">
    <property type="entry name" value="DHPS"/>
    <property type="match status" value="1"/>
</dbReference>
<keyword evidence="10 14" id="KW-0460">Magnesium</keyword>
<dbReference type="CDD" id="cd00739">
    <property type="entry name" value="DHPS"/>
    <property type="match status" value="1"/>
</dbReference>
<sequence>MQFKDKFVDLSEPKVMGILNVTPDSFSDGGAYRQLDAALVQVQRMVDGGASFIDIGGESTRPGAQAVSTQQELDRVIPVIDAIKQRFDVVISVDTSKALVMQEAVIAGAGLINDVCALQEDGALSAASAAQVPVCLMHMQGKPRTMQTAPEYQDVVAEVYQFLLQRIAVCIQAGIKQQNIIIDPGFGFGKSLIHNYQLLASLERFLALDVVILAGMSRKSMIGLLLNRSVDERLAGSISAAMLAAQQGAKIIRVHDVQETVDALKVLTMMNAYKDNKK</sequence>
<dbReference type="RefSeq" id="WP_068371194.1">
    <property type="nucleotide sequence ID" value="NZ_LSNE01000002.1"/>
</dbReference>
<evidence type="ECO:0000256" key="11">
    <source>
        <dbReference type="ARBA" id="ARBA00022909"/>
    </source>
</evidence>
<evidence type="ECO:0000256" key="4">
    <source>
        <dbReference type="ARBA" id="ARBA00009503"/>
    </source>
</evidence>
<keyword evidence="9 14" id="KW-0479">Metal-binding</keyword>
<proteinExistence type="inferred from homology"/>
<evidence type="ECO:0000256" key="14">
    <source>
        <dbReference type="RuleBase" id="RU361205"/>
    </source>
</evidence>
<comment type="subunit">
    <text evidence="5">Homodimer.</text>
</comment>
<evidence type="ECO:0000256" key="9">
    <source>
        <dbReference type="ARBA" id="ARBA00022723"/>
    </source>
</evidence>
<dbReference type="Pfam" id="PF00809">
    <property type="entry name" value="Pterin_bind"/>
    <property type="match status" value="1"/>
</dbReference>
<dbReference type="SUPFAM" id="SSF51717">
    <property type="entry name" value="Dihydropteroate synthetase-like"/>
    <property type="match status" value="1"/>
</dbReference>
<dbReference type="STRING" id="1799789.AX660_03925"/>
<evidence type="ECO:0000259" key="15">
    <source>
        <dbReference type="PROSITE" id="PS50972"/>
    </source>
</evidence>
<comment type="similarity">
    <text evidence="4 14">Belongs to the DHPS family.</text>
</comment>
<comment type="cofactor">
    <cofactor evidence="2 14">
        <name>Mg(2+)</name>
        <dbReference type="ChEBI" id="CHEBI:18420"/>
    </cofactor>
</comment>
<gene>
    <name evidence="16" type="primary">folP</name>
    <name evidence="16" type="ORF">AX660_03925</name>
</gene>
<dbReference type="Gene3D" id="3.20.20.20">
    <property type="entry name" value="Dihydropteroate synthase-like"/>
    <property type="match status" value="1"/>
</dbReference>
<evidence type="ECO:0000256" key="13">
    <source>
        <dbReference type="ARBA" id="ARBA00053449"/>
    </source>
</evidence>
<dbReference type="PANTHER" id="PTHR20941:SF1">
    <property type="entry name" value="FOLIC ACID SYNTHESIS PROTEIN FOL1"/>
    <property type="match status" value="1"/>
</dbReference>
<evidence type="ECO:0000256" key="2">
    <source>
        <dbReference type="ARBA" id="ARBA00001946"/>
    </source>
</evidence>
<evidence type="ECO:0000313" key="17">
    <source>
        <dbReference type="Proteomes" id="UP000070299"/>
    </source>
</evidence>
<dbReference type="GO" id="GO:0046654">
    <property type="term" value="P:tetrahydrofolate biosynthetic process"/>
    <property type="evidence" value="ECO:0007669"/>
    <property type="project" value="UniProtKB-UniPathway"/>
</dbReference>
<dbReference type="PROSITE" id="PS00792">
    <property type="entry name" value="DHPS_1"/>
    <property type="match status" value="1"/>
</dbReference>
<comment type="pathway">
    <text evidence="3 14">Cofactor biosynthesis; tetrahydrofolate biosynthesis; 7,8-dihydrofolate from 2-amino-4-hydroxy-6-hydroxymethyl-7,8-dihydropteridine diphosphate and 4-aminobenzoate: step 1/2.</text>
</comment>
<comment type="catalytic activity">
    <reaction evidence="1">
        <text>(7,8-dihydropterin-6-yl)methyl diphosphate + 4-aminobenzoate = 7,8-dihydropteroate + diphosphate</text>
        <dbReference type="Rhea" id="RHEA:19949"/>
        <dbReference type="ChEBI" id="CHEBI:17836"/>
        <dbReference type="ChEBI" id="CHEBI:17839"/>
        <dbReference type="ChEBI" id="CHEBI:33019"/>
        <dbReference type="ChEBI" id="CHEBI:72950"/>
        <dbReference type="EC" id="2.5.1.15"/>
    </reaction>
</comment>
<dbReference type="GO" id="GO:0046656">
    <property type="term" value="P:folic acid biosynthetic process"/>
    <property type="evidence" value="ECO:0007669"/>
    <property type="project" value="UniProtKB-KW"/>
</dbReference>
<evidence type="ECO:0000256" key="5">
    <source>
        <dbReference type="ARBA" id="ARBA00011738"/>
    </source>
</evidence>
<dbReference type="EMBL" id="LSNE01000002">
    <property type="protein sequence ID" value="KXI30599.1"/>
    <property type="molecule type" value="Genomic_DNA"/>
</dbReference>
<evidence type="ECO:0000256" key="8">
    <source>
        <dbReference type="ARBA" id="ARBA00022679"/>
    </source>
</evidence>
<dbReference type="EC" id="2.5.1.15" evidence="6 14"/>
<evidence type="ECO:0000256" key="1">
    <source>
        <dbReference type="ARBA" id="ARBA00000012"/>
    </source>
</evidence>
<name>A0A136A5U4_9ALTE</name>
<evidence type="ECO:0000256" key="12">
    <source>
        <dbReference type="ARBA" id="ARBA00030193"/>
    </source>
</evidence>
<evidence type="ECO:0000256" key="10">
    <source>
        <dbReference type="ARBA" id="ARBA00022842"/>
    </source>
</evidence>
<dbReference type="FunFam" id="3.20.20.20:FF:000004">
    <property type="entry name" value="Dihydropteroate synthase"/>
    <property type="match status" value="1"/>
</dbReference>
<dbReference type="Proteomes" id="UP000070299">
    <property type="component" value="Unassembled WGS sequence"/>
</dbReference>
<dbReference type="OrthoDB" id="9811744at2"/>
<dbReference type="GO" id="GO:0005829">
    <property type="term" value="C:cytosol"/>
    <property type="evidence" value="ECO:0007669"/>
    <property type="project" value="TreeGrafter"/>
</dbReference>
<dbReference type="InterPro" id="IPR045031">
    <property type="entry name" value="DHP_synth-like"/>
</dbReference>
<reference evidence="17" key="1">
    <citation type="submission" date="2016-02" db="EMBL/GenBank/DDBJ databases">
        <authorList>
            <person name="Schultz-Johansen M."/>
            <person name="Glaring M.A."/>
            <person name="Bech P.K."/>
            <person name="Stougaard P."/>
        </authorList>
    </citation>
    <scope>NUCLEOTIDE SEQUENCE [LARGE SCALE GENOMIC DNA]</scope>
    <source>
        <strain evidence="17">S66</strain>
    </source>
</reference>
<comment type="function">
    <text evidence="13 14">Catalyzes the condensation of para-aminobenzoate (pABA) with 6-hydroxymethyl-7,8-dihydropterin diphosphate (DHPt-PP) to form 7,8-dihydropteroate (H2Pte), the immediate precursor of folate derivatives.</text>
</comment>
<dbReference type="GO" id="GO:0046872">
    <property type="term" value="F:metal ion binding"/>
    <property type="evidence" value="ECO:0007669"/>
    <property type="project" value="UniProtKB-KW"/>
</dbReference>
<keyword evidence="11 14" id="KW-0289">Folate biosynthesis</keyword>
<feature type="domain" description="Pterin-binding" evidence="15">
    <location>
        <begin position="13"/>
        <end position="265"/>
    </location>
</feature>
<organism evidence="16 17">
    <name type="scientific">Paraglaciecola hydrolytica</name>
    <dbReference type="NCBI Taxonomy" id="1799789"/>
    <lineage>
        <taxon>Bacteria</taxon>
        <taxon>Pseudomonadati</taxon>
        <taxon>Pseudomonadota</taxon>
        <taxon>Gammaproteobacteria</taxon>
        <taxon>Alteromonadales</taxon>
        <taxon>Alteromonadaceae</taxon>
        <taxon>Paraglaciecola</taxon>
    </lineage>
</organism>
<dbReference type="GO" id="GO:0004156">
    <property type="term" value="F:dihydropteroate synthase activity"/>
    <property type="evidence" value="ECO:0007669"/>
    <property type="project" value="UniProtKB-EC"/>
</dbReference>
<protein>
    <recommendedName>
        <fullName evidence="7 14">Dihydropteroate synthase</fullName>
        <shortName evidence="14">DHPS</shortName>
        <ecNumber evidence="6 14">2.5.1.15</ecNumber>
    </recommendedName>
    <alternativeName>
        <fullName evidence="12 14">Dihydropteroate pyrophosphorylase</fullName>
    </alternativeName>
</protein>
<keyword evidence="8 14" id="KW-0808">Transferase</keyword>